<keyword evidence="4" id="KW-1185">Reference proteome</keyword>
<evidence type="ECO:0000313" key="4">
    <source>
        <dbReference type="Proteomes" id="UP001589755"/>
    </source>
</evidence>
<dbReference type="Pfam" id="PF01323">
    <property type="entry name" value="DSBA"/>
    <property type="match status" value="1"/>
</dbReference>
<dbReference type="Proteomes" id="UP001589755">
    <property type="component" value="Unassembled WGS sequence"/>
</dbReference>
<dbReference type="SUPFAM" id="SSF52833">
    <property type="entry name" value="Thioredoxin-like"/>
    <property type="match status" value="1"/>
</dbReference>
<gene>
    <name evidence="3" type="ORF">ACFFJ2_08305</name>
</gene>
<protein>
    <submittedName>
        <fullName evidence="3">DsbA family protein</fullName>
    </submittedName>
</protein>
<comment type="caution">
    <text evidence="3">The sequence shown here is derived from an EMBL/GenBank/DDBJ whole genome shotgun (WGS) entry which is preliminary data.</text>
</comment>
<dbReference type="PANTHER" id="PTHR35272">
    <property type="entry name" value="THIOL:DISULFIDE INTERCHANGE PROTEIN DSBC-RELATED"/>
    <property type="match status" value="1"/>
</dbReference>
<dbReference type="InterPro" id="IPR041205">
    <property type="entry name" value="ScsC_N"/>
</dbReference>
<keyword evidence="1" id="KW-0732">Signal</keyword>
<evidence type="ECO:0000256" key="1">
    <source>
        <dbReference type="SAM" id="SignalP"/>
    </source>
</evidence>
<dbReference type="PROSITE" id="PS51352">
    <property type="entry name" value="THIOREDOXIN_2"/>
    <property type="match status" value="1"/>
</dbReference>
<name>A0ABV6D701_9HYPH</name>
<dbReference type="InterPro" id="IPR051470">
    <property type="entry name" value="Thiol:disulfide_interchange"/>
</dbReference>
<sequence>MRKHVLAATFAALAFAPGPLAAEEDARGGFSRAEIEGIVRDYLLSNPEIMYEVQAALEEKQRREQEAASRAVIAEAAREIFDNPHDGVIGNPEGDVTVVEFFDYNCGYCRRALADMEALVAADDNLRFVLKEFPILGPDSHDAHVVSMAFRALMPEKYGDFHTRLLGSEGRATGDKAVEIALALGADEAALRKEMENPAIAEAIAGTYRLADRLQISGTPSYVVGQDVVYGALGQDTLREKIEKARQ</sequence>
<reference evidence="3 4" key="1">
    <citation type="submission" date="2024-09" db="EMBL/GenBank/DDBJ databases">
        <authorList>
            <person name="Sun Q."/>
            <person name="Mori K."/>
        </authorList>
    </citation>
    <scope>NUCLEOTIDE SEQUENCE [LARGE SCALE GENOMIC DNA]</scope>
    <source>
        <strain evidence="3 4">CCM 8543</strain>
    </source>
</reference>
<dbReference type="InterPro" id="IPR036249">
    <property type="entry name" value="Thioredoxin-like_sf"/>
</dbReference>
<organism evidence="3 4">
    <name type="scientific">Chelativorans intermedius</name>
    <dbReference type="NCBI Taxonomy" id="515947"/>
    <lineage>
        <taxon>Bacteria</taxon>
        <taxon>Pseudomonadati</taxon>
        <taxon>Pseudomonadota</taxon>
        <taxon>Alphaproteobacteria</taxon>
        <taxon>Hyphomicrobiales</taxon>
        <taxon>Phyllobacteriaceae</taxon>
        <taxon>Chelativorans</taxon>
    </lineage>
</organism>
<feature type="signal peptide" evidence="1">
    <location>
        <begin position="1"/>
        <end position="21"/>
    </location>
</feature>
<accession>A0ABV6D701</accession>
<evidence type="ECO:0000313" key="3">
    <source>
        <dbReference type="EMBL" id="MFC0208397.1"/>
    </source>
</evidence>
<dbReference type="InterPro" id="IPR013766">
    <property type="entry name" value="Thioredoxin_domain"/>
</dbReference>
<dbReference type="PANTHER" id="PTHR35272:SF3">
    <property type="entry name" value="THIOL:DISULFIDE INTERCHANGE PROTEIN DSBC"/>
    <property type="match status" value="1"/>
</dbReference>
<feature type="domain" description="Thioredoxin" evidence="2">
    <location>
        <begin position="71"/>
        <end position="247"/>
    </location>
</feature>
<dbReference type="InterPro" id="IPR001853">
    <property type="entry name" value="DSBA-like_thioredoxin_dom"/>
</dbReference>
<dbReference type="CDD" id="cd03023">
    <property type="entry name" value="DsbA_Com1_like"/>
    <property type="match status" value="1"/>
</dbReference>
<dbReference type="Gene3D" id="3.40.30.10">
    <property type="entry name" value="Glutaredoxin"/>
    <property type="match status" value="1"/>
</dbReference>
<feature type="chain" id="PRO_5046279371" evidence="1">
    <location>
        <begin position="22"/>
        <end position="247"/>
    </location>
</feature>
<evidence type="ECO:0000259" key="2">
    <source>
        <dbReference type="PROSITE" id="PS51352"/>
    </source>
</evidence>
<dbReference type="Pfam" id="PF18312">
    <property type="entry name" value="ScsC_N"/>
    <property type="match status" value="1"/>
</dbReference>
<dbReference type="RefSeq" id="WP_261521627.1">
    <property type="nucleotide sequence ID" value="NZ_JAODNW010000019.1"/>
</dbReference>
<dbReference type="EMBL" id="JBHLXD010000011">
    <property type="protein sequence ID" value="MFC0208397.1"/>
    <property type="molecule type" value="Genomic_DNA"/>
</dbReference>
<proteinExistence type="predicted"/>